<protein>
    <submittedName>
        <fullName evidence="2">C2H2-type domain-containing protein</fullName>
    </submittedName>
</protein>
<dbReference type="Proteomes" id="UP000887579">
    <property type="component" value="Unplaced"/>
</dbReference>
<sequence length="427" mass="48102">MLRKIKKEAASPPVVTIDSDSGSDNEFVQVFKDNVSTDVSLENNRIMIADLIALFPNFHGIQLVGNSMNRFYSKTKFAKKGYFIAPPAGWESVKIIIVVLPTTAESLNSTPRSTPILNEAADNIEPMDCENPKLVKQQDITVPPNVTPIQISDDDIFHRFNVTNLVQLYALPQFLNHSGFALQHFLVYRDNFIKFFRGTLMALGPESFHLSTVFSLNNRICDFTRLLNSLEMSKRIECKICEILFTEPQSAFQHYCSISHGEKHLAARNSEATEVRDILKLAKENMMFPPPLHPRPLMSQMVRPPTLIHANPPMNIQRQSRWDVRPAFASIIPPPVLPQLVQMQRVEPYLSNVPGFCATALPRRNFASGPTPQPLLLERQTNGENDVVTNENEDAQAPSSSVTVSRVKREKRKPPTPPVLHESNSEN</sequence>
<accession>A0AC34FWX8</accession>
<reference evidence="2" key="1">
    <citation type="submission" date="2022-11" db="UniProtKB">
        <authorList>
            <consortium name="WormBaseParasite"/>
        </authorList>
    </citation>
    <scope>IDENTIFICATION</scope>
</reference>
<dbReference type="WBParaSite" id="ES5_v2.g21904.t1">
    <property type="protein sequence ID" value="ES5_v2.g21904.t1"/>
    <property type="gene ID" value="ES5_v2.g21904"/>
</dbReference>
<evidence type="ECO:0000313" key="2">
    <source>
        <dbReference type="WBParaSite" id="ES5_v2.g21904.t1"/>
    </source>
</evidence>
<evidence type="ECO:0000313" key="1">
    <source>
        <dbReference type="Proteomes" id="UP000887579"/>
    </source>
</evidence>
<proteinExistence type="predicted"/>
<organism evidence="1 2">
    <name type="scientific">Panagrolaimus sp. ES5</name>
    <dbReference type="NCBI Taxonomy" id="591445"/>
    <lineage>
        <taxon>Eukaryota</taxon>
        <taxon>Metazoa</taxon>
        <taxon>Ecdysozoa</taxon>
        <taxon>Nematoda</taxon>
        <taxon>Chromadorea</taxon>
        <taxon>Rhabditida</taxon>
        <taxon>Tylenchina</taxon>
        <taxon>Panagrolaimomorpha</taxon>
        <taxon>Panagrolaimoidea</taxon>
        <taxon>Panagrolaimidae</taxon>
        <taxon>Panagrolaimus</taxon>
    </lineage>
</organism>
<name>A0AC34FWX8_9BILA</name>